<dbReference type="PIRSF" id="PIRSF037677">
    <property type="entry name" value="DNA_mis_repair_Msh6"/>
    <property type="match status" value="1"/>
</dbReference>
<gene>
    <name evidence="9 13" type="primary">mutS</name>
    <name evidence="13" type="ORF">E6H00_08630</name>
</gene>
<dbReference type="Gene3D" id="3.40.1170.10">
    <property type="entry name" value="DNA repair protein MutS, domain I"/>
    <property type="match status" value="1"/>
</dbReference>
<feature type="domain" description="DNA mismatch repair proteins mutS family" evidence="12">
    <location>
        <begin position="696"/>
        <end position="712"/>
    </location>
</feature>
<dbReference type="InterPro" id="IPR007860">
    <property type="entry name" value="DNA_mmatch_repair_MutS_con_dom"/>
</dbReference>
<dbReference type="PROSITE" id="PS00486">
    <property type="entry name" value="DNA_MISMATCH_REPAIR_2"/>
    <property type="match status" value="1"/>
</dbReference>
<proteinExistence type="inferred from homology"/>
<feature type="region of interest" description="Disordered" evidence="11">
    <location>
        <begin position="805"/>
        <end position="833"/>
    </location>
</feature>
<dbReference type="SUPFAM" id="SSF52540">
    <property type="entry name" value="P-loop containing nucleoside triphosphate hydrolases"/>
    <property type="match status" value="1"/>
</dbReference>
<organism evidence="13 14">
    <name type="scientific">Candidatus Segetimicrobium genomatis</name>
    <dbReference type="NCBI Taxonomy" id="2569760"/>
    <lineage>
        <taxon>Bacteria</taxon>
        <taxon>Bacillati</taxon>
        <taxon>Candidatus Sysuimicrobiota</taxon>
        <taxon>Candidatus Sysuimicrobiia</taxon>
        <taxon>Candidatus Sysuimicrobiales</taxon>
        <taxon>Candidatus Segetimicrobiaceae</taxon>
        <taxon>Candidatus Segetimicrobium</taxon>
    </lineage>
</organism>
<dbReference type="GO" id="GO:0140664">
    <property type="term" value="F:ATP-dependent DNA damage sensor activity"/>
    <property type="evidence" value="ECO:0007669"/>
    <property type="project" value="InterPro"/>
</dbReference>
<dbReference type="Pfam" id="PF01624">
    <property type="entry name" value="MutS_I"/>
    <property type="match status" value="1"/>
</dbReference>
<keyword evidence="4 9" id="KW-0227">DNA damage</keyword>
<dbReference type="GO" id="GO:0003684">
    <property type="term" value="F:damaged DNA binding"/>
    <property type="evidence" value="ECO:0007669"/>
    <property type="project" value="UniProtKB-UniRule"/>
</dbReference>
<evidence type="ECO:0000256" key="7">
    <source>
        <dbReference type="ARBA" id="ARBA00023204"/>
    </source>
</evidence>
<evidence type="ECO:0000256" key="5">
    <source>
        <dbReference type="ARBA" id="ARBA00022840"/>
    </source>
</evidence>
<dbReference type="InterPro" id="IPR005748">
    <property type="entry name" value="DNA_mismatch_repair_MutS"/>
</dbReference>
<dbReference type="Gene3D" id="1.10.1420.10">
    <property type="match status" value="2"/>
</dbReference>
<dbReference type="GO" id="GO:0030983">
    <property type="term" value="F:mismatched DNA binding"/>
    <property type="evidence" value="ECO:0007669"/>
    <property type="project" value="InterPro"/>
</dbReference>
<dbReference type="CDD" id="cd03284">
    <property type="entry name" value="ABC_MutS1"/>
    <property type="match status" value="1"/>
</dbReference>
<evidence type="ECO:0000259" key="12">
    <source>
        <dbReference type="PROSITE" id="PS00486"/>
    </source>
</evidence>
<keyword evidence="3 9" id="KW-0547">Nucleotide-binding</keyword>
<dbReference type="InterPro" id="IPR036678">
    <property type="entry name" value="MutS_con_dom_sf"/>
</dbReference>
<dbReference type="InterPro" id="IPR017261">
    <property type="entry name" value="DNA_mismatch_repair_MutS/MSH"/>
</dbReference>
<keyword evidence="7 9" id="KW-0234">DNA repair</keyword>
<protein>
    <recommendedName>
        <fullName evidence="2 9">DNA mismatch repair protein MutS</fullName>
    </recommendedName>
</protein>
<feature type="binding site" evidence="9">
    <location>
        <begin position="622"/>
        <end position="629"/>
    </location>
    <ligand>
        <name>ATP</name>
        <dbReference type="ChEBI" id="CHEBI:30616"/>
    </ligand>
</feature>
<evidence type="ECO:0000256" key="8">
    <source>
        <dbReference type="ARBA" id="ARBA00024647"/>
    </source>
</evidence>
<dbReference type="SUPFAM" id="SSF55271">
    <property type="entry name" value="DNA repair protein MutS, domain I"/>
    <property type="match status" value="1"/>
</dbReference>
<evidence type="ECO:0000313" key="14">
    <source>
        <dbReference type="Proteomes" id="UP000318509"/>
    </source>
</evidence>
<dbReference type="GO" id="GO:0006298">
    <property type="term" value="P:mismatch repair"/>
    <property type="evidence" value="ECO:0007669"/>
    <property type="project" value="UniProtKB-UniRule"/>
</dbReference>
<dbReference type="InterPro" id="IPR045076">
    <property type="entry name" value="MutS"/>
</dbReference>
<dbReference type="InterPro" id="IPR016151">
    <property type="entry name" value="DNA_mismatch_repair_MutS_N"/>
</dbReference>
<dbReference type="SMART" id="SM00534">
    <property type="entry name" value="MUTSac"/>
    <property type="match status" value="1"/>
</dbReference>
<dbReference type="Pfam" id="PF00488">
    <property type="entry name" value="MutS_V"/>
    <property type="match status" value="1"/>
</dbReference>
<dbReference type="EMBL" id="VBAK01000118">
    <property type="protein sequence ID" value="TMI89807.1"/>
    <property type="molecule type" value="Genomic_DNA"/>
</dbReference>
<evidence type="ECO:0000256" key="1">
    <source>
        <dbReference type="ARBA" id="ARBA00006271"/>
    </source>
</evidence>
<name>A0A537K1Z8_9BACT</name>
<dbReference type="Pfam" id="PF05188">
    <property type="entry name" value="MutS_II"/>
    <property type="match status" value="1"/>
</dbReference>
<dbReference type="Gene3D" id="3.40.50.300">
    <property type="entry name" value="P-loop containing nucleotide triphosphate hydrolases"/>
    <property type="match status" value="1"/>
</dbReference>
<sequence length="903" mass="98125">MSELTPMMRQYRALKDQHPTAILLFRLGDFFEAFFEDAHLVARELQLTLTSRPVAKGRRIPMCGIPHHALHSYLRRLIDRGHRVAICDQVEDPKQTRTLVRREVVRVVTPGTVIEDDLLSARENNFLAAVAPGSHGWGLALADLSTGEFYATEGETPAHLSETLAGFRPRELLVPDDSEAAAFVMEDVPATPYDAHRFDPAAADRTLREHLGVATLDAFGLSSAPLATGAAGALVQYLRETQKGPLPHLRSVRMLPRTSTMILDDATQRALGLWAHPRDAGAQDTLLGVLDLTETPMGGRLLRRWMRQPLLDPEEIRTRLDAVEMFVVTAPVREALRTHLRAIGDIERLAGRLAHEAGTPRDLAALRNALEALPALGPILTSPPDSGPAPPAAEEIRARAAALAVPPDLVEVLRRGLVDSPPLSPKDGGLIRPGFDPEADRLRAGSQAAREWMAGLEAAERSRTGIRSLKVGYNQVMGYYIEVSKANEHLVPREYIRKGTLVGAERYITAEMKDREALILTAEERIAAREYDVFCGLRDAVRAQIAPLQAAAGAVAEVDVYAALAEAAVRHRYVRPRLADERVFRIVGGRHPVVEQAIGVDRFVPNDLSLDPGGPDILIVTGPNFGGKSTYIRQAALMVVMAQMGSFVPAREAEIGTVDRIFTRVGASDDLAAGRSTFLTEMIEVARILTQATARSLVILDEVGRGTSTYDGMSLAWAVVEDLHDRVGARTLFATHYHELTELASQLARVANAQVLVKEDGQDIVFLHRVAVGAAASSYGIHVARLAGVPDPVIQRAREVLAGLEAASASQRSPRARRGPSRSRQLPLPLPLPSPVEEALRQADLSRMTPIEALNFLSTLRALLEAGASHGPPQRASGRPGPGGERPDSTVIPFPSQGTPRRT</sequence>
<evidence type="ECO:0000256" key="6">
    <source>
        <dbReference type="ARBA" id="ARBA00023125"/>
    </source>
</evidence>
<keyword evidence="5 9" id="KW-0067">ATP-binding</keyword>
<dbReference type="GO" id="GO:0005829">
    <property type="term" value="C:cytosol"/>
    <property type="evidence" value="ECO:0007669"/>
    <property type="project" value="TreeGrafter"/>
</dbReference>
<evidence type="ECO:0000256" key="3">
    <source>
        <dbReference type="ARBA" id="ARBA00022741"/>
    </source>
</evidence>
<dbReference type="PANTHER" id="PTHR11361">
    <property type="entry name" value="DNA MISMATCH REPAIR PROTEIN MUTS FAMILY MEMBER"/>
    <property type="match status" value="1"/>
</dbReference>
<dbReference type="Gene3D" id="3.30.420.110">
    <property type="entry name" value="MutS, connector domain"/>
    <property type="match status" value="1"/>
</dbReference>
<comment type="similarity">
    <text evidence="1 9 10">Belongs to the DNA mismatch repair MutS family.</text>
</comment>
<dbReference type="GO" id="GO:0005524">
    <property type="term" value="F:ATP binding"/>
    <property type="evidence" value="ECO:0007669"/>
    <property type="project" value="UniProtKB-UniRule"/>
</dbReference>
<dbReference type="SUPFAM" id="SSF53150">
    <property type="entry name" value="DNA repair protein MutS, domain II"/>
    <property type="match status" value="1"/>
</dbReference>
<dbReference type="InterPro" id="IPR036187">
    <property type="entry name" value="DNA_mismatch_repair_MutS_sf"/>
</dbReference>
<dbReference type="Pfam" id="PF05192">
    <property type="entry name" value="MutS_III"/>
    <property type="match status" value="1"/>
</dbReference>
<dbReference type="PANTHER" id="PTHR11361:SF34">
    <property type="entry name" value="DNA MISMATCH REPAIR PROTEIN MSH1, MITOCHONDRIAL"/>
    <property type="match status" value="1"/>
</dbReference>
<evidence type="ECO:0000256" key="2">
    <source>
        <dbReference type="ARBA" id="ARBA00021982"/>
    </source>
</evidence>
<evidence type="ECO:0000256" key="11">
    <source>
        <dbReference type="SAM" id="MobiDB-lite"/>
    </source>
</evidence>
<reference evidence="13 14" key="1">
    <citation type="journal article" date="2019" name="Nat. Microbiol.">
        <title>Mediterranean grassland soil C-N compound turnover is dependent on rainfall and depth, and is mediated by genomically divergent microorganisms.</title>
        <authorList>
            <person name="Diamond S."/>
            <person name="Andeer P.F."/>
            <person name="Li Z."/>
            <person name="Crits-Christoph A."/>
            <person name="Burstein D."/>
            <person name="Anantharaman K."/>
            <person name="Lane K.R."/>
            <person name="Thomas B.C."/>
            <person name="Pan C."/>
            <person name="Northen T.R."/>
            <person name="Banfield J.F."/>
        </authorList>
    </citation>
    <scope>NUCLEOTIDE SEQUENCE [LARGE SCALE GENOMIC DNA]</scope>
    <source>
        <strain evidence="13">NP_3</strain>
    </source>
</reference>
<dbReference type="AlphaFoldDB" id="A0A537K1Z8"/>
<dbReference type="HAMAP" id="MF_00096">
    <property type="entry name" value="MutS"/>
    <property type="match status" value="1"/>
</dbReference>
<evidence type="ECO:0000256" key="9">
    <source>
        <dbReference type="HAMAP-Rule" id="MF_00096"/>
    </source>
</evidence>
<dbReference type="FunFam" id="3.40.50.300:FF:000870">
    <property type="entry name" value="MutS protein homolog 4"/>
    <property type="match status" value="1"/>
</dbReference>
<comment type="function">
    <text evidence="8 9">This protein is involved in the repair of mismatches in DNA. It is possible that it carries out the mismatch recognition step. This protein has a weak ATPase activity.</text>
</comment>
<keyword evidence="6 9" id="KW-0238">DNA-binding</keyword>
<comment type="caution">
    <text evidence="13">The sequence shown here is derived from an EMBL/GenBank/DDBJ whole genome shotgun (WGS) entry which is preliminary data.</text>
</comment>
<evidence type="ECO:0000256" key="4">
    <source>
        <dbReference type="ARBA" id="ARBA00022763"/>
    </source>
</evidence>
<dbReference type="SMART" id="SM00533">
    <property type="entry name" value="MUTSd"/>
    <property type="match status" value="1"/>
</dbReference>
<dbReference type="NCBIfam" id="NF003810">
    <property type="entry name" value="PRK05399.1"/>
    <property type="match status" value="1"/>
</dbReference>
<dbReference type="InterPro" id="IPR000432">
    <property type="entry name" value="DNA_mismatch_repair_MutS_C"/>
</dbReference>
<feature type="region of interest" description="Disordered" evidence="11">
    <location>
        <begin position="867"/>
        <end position="903"/>
    </location>
</feature>
<dbReference type="InterPro" id="IPR007695">
    <property type="entry name" value="DNA_mismatch_repair_MutS-lik_N"/>
</dbReference>
<dbReference type="FunFam" id="3.40.1170.10:FF:000001">
    <property type="entry name" value="DNA mismatch repair protein MutS"/>
    <property type="match status" value="1"/>
</dbReference>
<dbReference type="NCBIfam" id="TIGR01070">
    <property type="entry name" value="mutS1"/>
    <property type="match status" value="1"/>
</dbReference>
<evidence type="ECO:0000256" key="10">
    <source>
        <dbReference type="RuleBase" id="RU003756"/>
    </source>
</evidence>
<accession>A0A537K1Z8</accession>
<dbReference type="Proteomes" id="UP000318509">
    <property type="component" value="Unassembled WGS sequence"/>
</dbReference>
<dbReference type="InterPro" id="IPR007861">
    <property type="entry name" value="DNA_mismatch_repair_MutS_clamp"/>
</dbReference>
<dbReference type="InterPro" id="IPR007696">
    <property type="entry name" value="DNA_mismatch_repair_MutS_core"/>
</dbReference>
<dbReference type="InterPro" id="IPR027417">
    <property type="entry name" value="P-loop_NTPase"/>
</dbReference>
<dbReference type="SUPFAM" id="SSF48334">
    <property type="entry name" value="DNA repair protein MutS, domain III"/>
    <property type="match status" value="1"/>
</dbReference>
<dbReference type="Pfam" id="PF05190">
    <property type="entry name" value="MutS_IV"/>
    <property type="match status" value="1"/>
</dbReference>
<evidence type="ECO:0000313" key="13">
    <source>
        <dbReference type="EMBL" id="TMI89807.1"/>
    </source>
</evidence>